<evidence type="ECO:0000256" key="2">
    <source>
        <dbReference type="ARBA" id="ARBA00023274"/>
    </source>
</evidence>
<dbReference type="AlphaFoldDB" id="A0A9D1FNU0"/>
<dbReference type="InterPro" id="IPR041985">
    <property type="entry name" value="Ribosomal_eL14_KOW"/>
</dbReference>
<keyword evidence="2" id="KW-0687">Ribonucleoprotein</keyword>
<dbReference type="SUPFAM" id="SSF50104">
    <property type="entry name" value="Translation proteins SH3-like domain"/>
    <property type="match status" value="1"/>
</dbReference>
<reference evidence="3" key="1">
    <citation type="submission" date="2020-10" db="EMBL/GenBank/DDBJ databases">
        <authorList>
            <person name="Gilroy R."/>
        </authorList>
    </citation>
    <scope>NUCLEOTIDE SEQUENCE</scope>
    <source>
        <strain evidence="3">CHK199-13235</strain>
    </source>
</reference>
<dbReference type="EMBL" id="DVJP01000070">
    <property type="protein sequence ID" value="HIS77246.1"/>
    <property type="molecule type" value="Genomic_DNA"/>
</dbReference>
<reference evidence="3" key="2">
    <citation type="journal article" date="2021" name="PeerJ">
        <title>Extensive microbial diversity within the chicken gut microbiome revealed by metagenomics and culture.</title>
        <authorList>
            <person name="Gilroy R."/>
            <person name="Ravi A."/>
            <person name="Getino M."/>
            <person name="Pursley I."/>
            <person name="Horton D.L."/>
            <person name="Alikhan N.F."/>
            <person name="Baker D."/>
            <person name="Gharbi K."/>
            <person name="Hall N."/>
            <person name="Watson M."/>
            <person name="Adriaenssens E.M."/>
            <person name="Foster-Nyarko E."/>
            <person name="Jarju S."/>
            <person name="Secka A."/>
            <person name="Antonio M."/>
            <person name="Oren A."/>
            <person name="Chaudhuri R.R."/>
            <person name="La Ragione R."/>
            <person name="Hildebrand F."/>
            <person name="Pallen M.J."/>
        </authorList>
    </citation>
    <scope>NUCLEOTIDE SEQUENCE</scope>
    <source>
        <strain evidence="3">CHK199-13235</strain>
    </source>
</reference>
<gene>
    <name evidence="3" type="ORF">IAB51_10655</name>
</gene>
<proteinExistence type="predicted"/>
<keyword evidence="1" id="KW-0689">Ribosomal protein</keyword>
<evidence type="ECO:0000256" key="1">
    <source>
        <dbReference type="ARBA" id="ARBA00022980"/>
    </source>
</evidence>
<comment type="caution">
    <text evidence="3">The sequence shown here is derived from an EMBL/GenBank/DDBJ whole genome shotgun (WGS) entry which is preliminary data.</text>
</comment>
<protein>
    <submittedName>
        <fullName evidence="3">KOW domain-containing RNA-binding protein</fullName>
    </submittedName>
</protein>
<dbReference type="Proteomes" id="UP000824002">
    <property type="component" value="Unassembled WGS sequence"/>
</dbReference>
<organism evidence="3 4">
    <name type="scientific">Candidatus Merdivicinus excrementipullorum</name>
    <dbReference type="NCBI Taxonomy" id="2840867"/>
    <lineage>
        <taxon>Bacteria</taxon>
        <taxon>Bacillati</taxon>
        <taxon>Bacillota</taxon>
        <taxon>Clostridia</taxon>
        <taxon>Eubacteriales</taxon>
        <taxon>Oscillospiraceae</taxon>
        <taxon>Oscillospiraceae incertae sedis</taxon>
        <taxon>Candidatus Merdivicinus</taxon>
    </lineage>
</organism>
<accession>A0A9D1FNU0</accession>
<name>A0A9D1FNU0_9FIRM</name>
<sequence length="88" mass="10076">MELKIGAVVQSVRGHDEGFFAVIRAEGKFAYLANGKQRPLEKPKKKNIRHLKDTGLALDLEKIQTNRRLKTALRTATEEEGRSWQKKM</sequence>
<dbReference type="GO" id="GO:0005840">
    <property type="term" value="C:ribosome"/>
    <property type="evidence" value="ECO:0007669"/>
    <property type="project" value="UniProtKB-KW"/>
</dbReference>
<evidence type="ECO:0000313" key="3">
    <source>
        <dbReference type="EMBL" id="HIS77246.1"/>
    </source>
</evidence>
<dbReference type="CDD" id="cd06088">
    <property type="entry name" value="KOW_RPL14"/>
    <property type="match status" value="1"/>
</dbReference>
<evidence type="ECO:0000313" key="4">
    <source>
        <dbReference type="Proteomes" id="UP000824002"/>
    </source>
</evidence>
<dbReference type="InterPro" id="IPR008991">
    <property type="entry name" value="Translation_prot_SH3-like_sf"/>
</dbReference>
<dbReference type="GO" id="GO:1990904">
    <property type="term" value="C:ribonucleoprotein complex"/>
    <property type="evidence" value="ECO:0007669"/>
    <property type="project" value="UniProtKB-KW"/>
</dbReference>